<dbReference type="EMBL" id="WIXE01024243">
    <property type="protein sequence ID" value="KAK5965782.1"/>
    <property type="molecule type" value="Genomic_DNA"/>
</dbReference>
<evidence type="ECO:0000256" key="4">
    <source>
        <dbReference type="ARBA" id="ARBA00022692"/>
    </source>
</evidence>
<name>A0AAN8ETL8_TRICO</name>
<keyword evidence="4 13" id="KW-0812">Transmembrane</keyword>
<dbReference type="GO" id="GO:0006694">
    <property type="term" value="P:steroid biosynthetic process"/>
    <property type="evidence" value="ECO:0007669"/>
    <property type="project" value="TreeGrafter"/>
</dbReference>
<evidence type="ECO:0000256" key="11">
    <source>
        <dbReference type="ARBA" id="ARBA00023098"/>
    </source>
</evidence>
<accession>A0AAN8ETL8</accession>
<evidence type="ECO:0000259" key="14">
    <source>
        <dbReference type="Pfam" id="PF02544"/>
    </source>
</evidence>
<keyword evidence="16" id="KW-1185">Reference proteome</keyword>
<keyword evidence="9 13" id="KW-1133">Transmembrane helix</keyword>
<comment type="similarity">
    <text evidence="3">Belongs to the steroid 5-alpha reductase family.</text>
</comment>
<proteinExistence type="inferred from homology"/>
<evidence type="ECO:0000256" key="8">
    <source>
        <dbReference type="ARBA" id="ARBA00022857"/>
    </source>
</evidence>
<dbReference type="Pfam" id="PF02544">
    <property type="entry name" value="Steroid_dh"/>
    <property type="match status" value="1"/>
</dbReference>
<comment type="subcellular location">
    <subcellularLocation>
        <location evidence="1">Endoplasmic reticulum membrane</location>
        <topology evidence="1">Multi-pass membrane protein</topology>
    </subcellularLocation>
    <subcellularLocation>
        <location evidence="2">Microsome membrane</location>
    </subcellularLocation>
</comment>
<evidence type="ECO:0000256" key="12">
    <source>
        <dbReference type="ARBA" id="ARBA00023136"/>
    </source>
</evidence>
<feature type="domain" description="3-oxo-5-alpha-steroid 4-dehydrogenase C-terminal" evidence="14">
    <location>
        <begin position="94"/>
        <end position="147"/>
    </location>
</feature>
<organism evidence="15 16">
    <name type="scientific">Trichostrongylus colubriformis</name>
    <name type="common">Black scour worm</name>
    <dbReference type="NCBI Taxonomy" id="6319"/>
    <lineage>
        <taxon>Eukaryota</taxon>
        <taxon>Metazoa</taxon>
        <taxon>Ecdysozoa</taxon>
        <taxon>Nematoda</taxon>
        <taxon>Chromadorea</taxon>
        <taxon>Rhabditida</taxon>
        <taxon>Rhabditina</taxon>
        <taxon>Rhabditomorpha</taxon>
        <taxon>Strongyloidea</taxon>
        <taxon>Trichostrongylidae</taxon>
        <taxon>Trichostrongylus</taxon>
    </lineage>
</organism>
<evidence type="ECO:0000313" key="16">
    <source>
        <dbReference type="Proteomes" id="UP001331761"/>
    </source>
</evidence>
<keyword evidence="5" id="KW-0221">Differentiation</keyword>
<keyword evidence="8" id="KW-0521">NADP</keyword>
<evidence type="ECO:0000256" key="6">
    <source>
        <dbReference type="ARBA" id="ARBA00022824"/>
    </source>
</evidence>
<dbReference type="InterPro" id="IPR001104">
    <property type="entry name" value="3-oxo-5_a-steroid_4-DH_C"/>
</dbReference>
<feature type="transmembrane region" description="Helical" evidence="13">
    <location>
        <begin position="96"/>
        <end position="114"/>
    </location>
</feature>
<keyword evidence="6" id="KW-0256">Endoplasmic reticulum</keyword>
<evidence type="ECO:0000256" key="9">
    <source>
        <dbReference type="ARBA" id="ARBA00022989"/>
    </source>
</evidence>
<dbReference type="GO" id="GO:0005789">
    <property type="term" value="C:endoplasmic reticulum membrane"/>
    <property type="evidence" value="ECO:0007669"/>
    <property type="project" value="UniProtKB-SubCell"/>
</dbReference>
<comment type="caution">
    <text evidence="15">The sequence shown here is derived from an EMBL/GenBank/DDBJ whole genome shotgun (WGS) entry which is preliminary data.</text>
</comment>
<evidence type="ECO:0000256" key="1">
    <source>
        <dbReference type="ARBA" id="ARBA00004477"/>
    </source>
</evidence>
<evidence type="ECO:0000256" key="7">
    <source>
        <dbReference type="ARBA" id="ARBA00022848"/>
    </source>
</evidence>
<feature type="transmembrane region" description="Helical" evidence="13">
    <location>
        <begin position="51"/>
        <end position="75"/>
    </location>
</feature>
<dbReference type="GO" id="GO:0030154">
    <property type="term" value="P:cell differentiation"/>
    <property type="evidence" value="ECO:0007669"/>
    <property type="project" value="UniProtKB-KW"/>
</dbReference>
<dbReference type="Proteomes" id="UP001331761">
    <property type="component" value="Unassembled WGS sequence"/>
</dbReference>
<gene>
    <name evidence="15" type="ORF">GCK32_017000</name>
</gene>
<evidence type="ECO:0000256" key="10">
    <source>
        <dbReference type="ARBA" id="ARBA00023002"/>
    </source>
</evidence>
<dbReference type="PANTHER" id="PTHR10556">
    <property type="entry name" value="3-OXO-5-ALPHA-STEROID 4-DEHYDROGENASE"/>
    <property type="match status" value="1"/>
</dbReference>
<dbReference type="GO" id="GO:0003865">
    <property type="term" value="F:3-oxo-5-alpha-steroid 4-dehydrogenase activity"/>
    <property type="evidence" value="ECO:0007669"/>
    <property type="project" value="TreeGrafter"/>
</dbReference>
<dbReference type="PANTHER" id="PTHR10556:SF57">
    <property type="entry name" value="3-OXO-5-ALPHA-STEROID 4-DEHYDROGENASE 1"/>
    <property type="match status" value="1"/>
</dbReference>
<sequence>MWLSWLMIISGVIVFASLLLGMRAGYGRYTTQSSYVIPARTAWFVQEMPSFVIPVYYLMGCRNIAGILVLSAFIIHYFNRTFIYPFQIKSGNGSPWFVCLSAIVFCMWNGYLQGGYHGQYYDPEDFFSRFLTYIGMSMFAIGMFINI</sequence>
<keyword evidence="12 13" id="KW-0472">Membrane</keyword>
<evidence type="ECO:0000313" key="15">
    <source>
        <dbReference type="EMBL" id="KAK5965782.1"/>
    </source>
</evidence>
<feature type="transmembrane region" description="Helical" evidence="13">
    <location>
        <begin position="126"/>
        <end position="145"/>
    </location>
</feature>
<dbReference type="AlphaFoldDB" id="A0AAN8ETL8"/>
<evidence type="ECO:0000256" key="5">
    <source>
        <dbReference type="ARBA" id="ARBA00022782"/>
    </source>
</evidence>
<keyword evidence="10" id="KW-0560">Oxidoreductase</keyword>
<dbReference type="InterPro" id="IPR039357">
    <property type="entry name" value="SRD5A/TECR"/>
</dbReference>
<evidence type="ECO:0000256" key="13">
    <source>
        <dbReference type="SAM" id="Phobius"/>
    </source>
</evidence>
<feature type="non-terminal residue" evidence="15">
    <location>
        <position position="147"/>
    </location>
</feature>
<keyword evidence="11" id="KW-0443">Lipid metabolism</keyword>
<keyword evidence="7" id="KW-0492">Microsome</keyword>
<evidence type="ECO:0000256" key="2">
    <source>
        <dbReference type="ARBA" id="ARBA00004524"/>
    </source>
</evidence>
<evidence type="ECO:0000256" key="3">
    <source>
        <dbReference type="ARBA" id="ARBA00007742"/>
    </source>
</evidence>
<protein>
    <recommendedName>
        <fullName evidence="14">3-oxo-5-alpha-steroid 4-dehydrogenase C-terminal domain-containing protein</fullName>
    </recommendedName>
</protein>
<reference evidence="15 16" key="1">
    <citation type="submission" date="2019-10" db="EMBL/GenBank/DDBJ databases">
        <title>Assembly and Annotation for the nematode Trichostrongylus colubriformis.</title>
        <authorList>
            <person name="Martin J."/>
        </authorList>
    </citation>
    <scope>NUCLEOTIDE SEQUENCE [LARGE SCALE GENOMIC DNA]</scope>
    <source>
        <strain evidence="15">G859</strain>
        <tissue evidence="15">Whole worm</tissue>
    </source>
</reference>